<gene>
    <name evidence="1" type="ORF">DES32_0527</name>
</gene>
<dbReference type="InterPro" id="IPR038301">
    <property type="entry name" value="AraC-like_sf"/>
</dbReference>
<dbReference type="OrthoDB" id="9799531at2"/>
<keyword evidence="2" id="KW-1185">Reference proteome</keyword>
<dbReference type="RefSeq" id="WP_115835093.1">
    <property type="nucleotide sequence ID" value="NZ_CP025086.1"/>
</dbReference>
<organism evidence="1 2">
    <name type="scientific">Methylovirgula ligni</name>
    <dbReference type="NCBI Taxonomy" id="569860"/>
    <lineage>
        <taxon>Bacteria</taxon>
        <taxon>Pseudomonadati</taxon>
        <taxon>Pseudomonadota</taxon>
        <taxon>Alphaproteobacteria</taxon>
        <taxon>Hyphomicrobiales</taxon>
        <taxon>Beijerinckiaceae</taxon>
        <taxon>Methylovirgula</taxon>
    </lineage>
</organism>
<reference evidence="1 2" key="1">
    <citation type="submission" date="2018-08" db="EMBL/GenBank/DDBJ databases">
        <title>Genomic Encyclopedia of Type Strains, Phase IV (KMG-IV): sequencing the most valuable type-strain genomes for metagenomic binning, comparative biology and taxonomic classification.</title>
        <authorList>
            <person name="Goeker M."/>
        </authorList>
    </citation>
    <scope>NUCLEOTIDE SEQUENCE [LARGE SCALE GENOMIC DNA]</scope>
    <source>
        <strain evidence="1 2">BW863</strain>
    </source>
</reference>
<dbReference type="InterPro" id="IPR010848">
    <property type="entry name" value="DUF1465"/>
</dbReference>
<evidence type="ECO:0000313" key="1">
    <source>
        <dbReference type="EMBL" id="REF89308.1"/>
    </source>
</evidence>
<comment type="caution">
    <text evidence="1">The sequence shown here is derived from an EMBL/GenBank/DDBJ whole genome shotgun (WGS) entry which is preliminary data.</text>
</comment>
<dbReference type="AlphaFoldDB" id="A0A3D9Z4T9"/>
<dbReference type="Gene3D" id="1.10.8.930">
    <property type="entry name" value="Protein of unknown function DUF1465"/>
    <property type="match status" value="1"/>
</dbReference>
<protein>
    <submittedName>
        <fullName evidence="1">Regulator of CtrA degradation</fullName>
    </submittedName>
</protein>
<dbReference type="Proteomes" id="UP000256900">
    <property type="component" value="Unassembled WGS sequence"/>
</dbReference>
<proteinExistence type="predicted"/>
<accession>A0A3D9Z4T9</accession>
<name>A0A3D9Z4T9_9HYPH</name>
<dbReference type="Pfam" id="PF07323">
    <property type="entry name" value="DUF1465"/>
    <property type="match status" value="1"/>
</dbReference>
<dbReference type="EMBL" id="QUMO01000001">
    <property type="protein sequence ID" value="REF89308.1"/>
    <property type="molecule type" value="Genomic_DNA"/>
</dbReference>
<evidence type="ECO:0000313" key="2">
    <source>
        <dbReference type="Proteomes" id="UP000256900"/>
    </source>
</evidence>
<sequence length="177" mass="19730">MVQLSGYEQEAAVSFATKLVASESFKTLFRDGMALVEETANYLDGDGREEAKNLPRLAALAYATESMRLTTRLMQTASWLLLQRAVNEGELTQGEAASEKRKVRLSEQQSTTNADVLAKLPAKLNAIVDRSLRLQSRILHLDRVIYQPAEERAPPVQQMRPLEPQLELLRAAFATGE</sequence>